<dbReference type="EMBL" id="GG662682">
    <property type="protein sequence ID" value="EAR96765.3"/>
    <property type="molecule type" value="Genomic_DNA"/>
</dbReference>
<dbReference type="InParanoid" id="Q23JU5"/>
<dbReference type="KEGG" id="tet:TTHERM_00860430"/>
<dbReference type="RefSeq" id="XP_001017010.3">
    <property type="nucleotide sequence ID" value="XM_001017010.3"/>
</dbReference>
<dbReference type="Proteomes" id="UP000009168">
    <property type="component" value="Unassembled WGS sequence"/>
</dbReference>
<evidence type="ECO:0000313" key="2">
    <source>
        <dbReference type="EMBL" id="EAR96765.3"/>
    </source>
</evidence>
<keyword evidence="3" id="KW-1185">Reference proteome</keyword>
<dbReference type="OrthoDB" id="2121937at2759"/>
<proteinExistence type="predicted"/>
<sequence length="496" mass="58581">MFYTIKLGFLNIKWILSNPQNFSQIVMLTLLDIITTANDNQSFTLFIPKLTIPVNTDISIKIAYTLKVSQSNTLSFTTKYQQMKQIIISPFQSKQPPIYRQKRLILTYFLQQNYFFSCYYLKQNFINLINSILFHFQKIYFFSKSIQLFSENYFSSQKYRLSKIRNIIQYYIKKNKINKKKVLKQVSNLIEEKNKKCLIKDANQIIYQLFFFILHSIPPNIHNLNQYLYKLNTKKYFFQKNKKIISKTQFYLLLNYYFYFINIIQFNRYMDLNTTLSYTYQYKFRYLGKIYFYYSINYQLFNIFQVSVQISSDASISSTNTLSVAYTVPQIQILIQNGSDMLVNYKNNLTLIGLARDYEIQDPNTSQGIQLSWHCRSLQVQNGDNQCYTYKKEVYVPQNTQNITIDGGTFNPYQILSFTIQGSKDSRTSQYSSLIIFAETDLPPLLVVFDDPRQLQQININEDIHATLIYGSNVPSDILTYAGAILYNNLNLGLFF</sequence>
<dbReference type="AlphaFoldDB" id="Q23JU5"/>
<accession>Q23JU5</accession>
<dbReference type="Pfam" id="PF02010">
    <property type="entry name" value="REJ"/>
    <property type="match status" value="1"/>
</dbReference>
<protein>
    <submittedName>
        <fullName evidence="2">REJ domain protein</fullName>
    </submittedName>
</protein>
<feature type="domain" description="PKD/REJ-like" evidence="1">
    <location>
        <begin position="296"/>
        <end position="483"/>
    </location>
</feature>
<reference evidence="3" key="1">
    <citation type="journal article" date="2006" name="PLoS Biol.">
        <title>Macronuclear genome sequence of the ciliate Tetrahymena thermophila, a model eukaryote.</title>
        <authorList>
            <person name="Eisen J.A."/>
            <person name="Coyne R.S."/>
            <person name="Wu M."/>
            <person name="Wu D."/>
            <person name="Thiagarajan M."/>
            <person name="Wortman J.R."/>
            <person name="Badger J.H."/>
            <person name="Ren Q."/>
            <person name="Amedeo P."/>
            <person name="Jones K.M."/>
            <person name="Tallon L.J."/>
            <person name="Delcher A.L."/>
            <person name="Salzberg S.L."/>
            <person name="Silva J.C."/>
            <person name="Haas B.J."/>
            <person name="Majoros W.H."/>
            <person name="Farzad M."/>
            <person name="Carlton J.M."/>
            <person name="Smith R.K. Jr."/>
            <person name="Garg J."/>
            <person name="Pearlman R.E."/>
            <person name="Karrer K.M."/>
            <person name="Sun L."/>
            <person name="Manning G."/>
            <person name="Elde N.C."/>
            <person name="Turkewitz A.P."/>
            <person name="Asai D.J."/>
            <person name="Wilkes D.E."/>
            <person name="Wang Y."/>
            <person name="Cai H."/>
            <person name="Collins K."/>
            <person name="Stewart B.A."/>
            <person name="Lee S.R."/>
            <person name="Wilamowska K."/>
            <person name="Weinberg Z."/>
            <person name="Ruzzo W.L."/>
            <person name="Wloga D."/>
            <person name="Gaertig J."/>
            <person name="Frankel J."/>
            <person name="Tsao C.-C."/>
            <person name="Gorovsky M.A."/>
            <person name="Keeling P.J."/>
            <person name="Waller R.F."/>
            <person name="Patron N.J."/>
            <person name="Cherry J.M."/>
            <person name="Stover N.A."/>
            <person name="Krieger C.J."/>
            <person name="del Toro C."/>
            <person name="Ryder H.F."/>
            <person name="Williamson S.C."/>
            <person name="Barbeau R.A."/>
            <person name="Hamilton E.P."/>
            <person name="Orias E."/>
        </authorList>
    </citation>
    <scope>NUCLEOTIDE SEQUENCE [LARGE SCALE GENOMIC DNA]</scope>
    <source>
        <strain evidence="3">SB210</strain>
    </source>
</reference>
<dbReference type="InterPro" id="IPR002859">
    <property type="entry name" value="PKD/REJ-like"/>
</dbReference>
<evidence type="ECO:0000259" key="1">
    <source>
        <dbReference type="Pfam" id="PF02010"/>
    </source>
</evidence>
<organism evidence="2 3">
    <name type="scientific">Tetrahymena thermophila (strain SB210)</name>
    <dbReference type="NCBI Taxonomy" id="312017"/>
    <lineage>
        <taxon>Eukaryota</taxon>
        <taxon>Sar</taxon>
        <taxon>Alveolata</taxon>
        <taxon>Ciliophora</taxon>
        <taxon>Intramacronucleata</taxon>
        <taxon>Oligohymenophorea</taxon>
        <taxon>Hymenostomatida</taxon>
        <taxon>Tetrahymenina</taxon>
        <taxon>Tetrahymenidae</taxon>
        <taxon>Tetrahymena</taxon>
    </lineage>
</organism>
<dbReference type="GeneID" id="7828511"/>
<dbReference type="eggNOG" id="KOG3525">
    <property type="taxonomic scope" value="Eukaryota"/>
</dbReference>
<evidence type="ECO:0000313" key="3">
    <source>
        <dbReference type="Proteomes" id="UP000009168"/>
    </source>
</evidence>
<name>Q23JU5_TETTS</name>
<gene>
    <name evidence="2" type="ORF">TTHERM_00860430</name>
</gene>
<dbReference type="HOGENOM" id="CLU_001625_2_0_1"/>